<keyword evidence="2" id="KW-1003">Cell membrane</keyword>
<feature type="non-terminal residue" evidence="8">
    <location>
        <position position="1"/>
    </location>
</feature>
<sequence>GEKERKQQKERDIGRVEVFLDNRPEPAPWPGDRLEIYGELEACEGASNPGEFDFRMYYFGFRSCYRMYAEGGTGTYRQGMQNNPVRRVLFRIRNHGSQILDSLLPKEDAGVMKAMILGDKAGMDEEIKDLYQDNGIAHILAISGLHISLIGAGFYRLLRKMGAGFGPAASVGAAMLFLYGTMVGFSASSLRAVIMMTTFFLAEYLGRTYDMTSAAGLAGILIMIGRPFQIFHSGFQLSFGAVLSISLLGKYLEETIKPPKGILQQMTTGAAVQIGTCPIVLYHFYQYPIYGFFLNLAVIPLMTYAVISGILGIFLGSISFELGRAALGTCHYVLALYSFLCDLSAKLPMSNLILGRPSLWQIVLYAAILRAGLYGITKAGRRKGAVLAVLCLILLAVSHPGLRRLDGGLTVTFLDVGQGDGILVEKGETAILIDGGSTDEKKLGEQVLEPCLKSKGISEIDYVIVSHGDEDHISGLRYLLEEDCGIQVKNLVLSVSGRGTDTQNELKSLMEKHSGKDKGNIWEMKAKDRIRASGLVFTCLYPEQTDQAGDANQQSLVLLMSLGSLDVLFTGDTEEICEDQMTKRPFARELLKKADVLKTAHHGSDSSTGEAFLGAAENLKCAVISCGENNRYGHPSKEVVRRLEEKEIDIFITYQEGAVVLKGDEKGKFVIILSNYYIF</sequence>
<keyword evidence="3 6" id="KW-0812">Transmembrane</keyword>
<evidence type="ECO:0000256" key="6">
    <source>
        <dbReference type="SAM" id="Phobius"/>
    </source>
</evidence>
<dbReference type="InterPro" id="IPR001279">
    <property type="entry name" value="Metallo-B-lactamas"/>
</dbReference>
<dbReference type="InterPro" id="IPR025405">
    <property type="entry name" value="DUF4131"/>
</dbReference>
<dbReference type="InterPro" id="IPR036866">
    <property type="entry name" value="RibonucZ/Hydroxyglut_hydro"/>
</dbReference>
<keyword evidence="5 6" id="KW-0472">Membrane</keyword>
<evidence type="ECO:0000313" key="8">
    <source>
        <dbReference type="EMBL" id="HJA70229.1"/>
    </source>
</evidence>
<dbReference type="InterPro" id="IPR004797">
    <property type="entry name" value="Competence_ComEC/Rec2"/>
</dbReference>
<dbReference type="Pfam" id="PF03772">
    <property type="entry name" value="Competence"/>
    <property type="match status" value="1"/>
</dbReference>
<feature type="domain" description="Metallo-beta-lactamase" evidence="7">
    <location>
        <begin position="418"/>
        <end position="601"/>
    </location>
</feature>
<comment type="subcellular location">
    <subcellularLocation>
        <location evidence="1">Cell membrane</location>
        <topology evidence="1">Multi-pass membrane protein</topology>
    </subcellularLocation>
</comment>
<dbReference type="NCBIfam" id="TIGR00361">
    <property type="entry name" value="ComEC_Rec2"/>
    <property type="match status" value="1"/>
</dbReference>
<evidence type="ECO:0000256" key="2">
    <source>
        <dbReference type="ARBA" id="ARBA00022475"/>
    </source>
</evidence>
<dbReference type="Pfam" id="PF00753">
    <property type="entry name" value="Lactamase_B"/>
    <property type="match status" value="1"/>
</dbReference>
<dbReference type="Gene3D" id="3.60.15.10">
    <property type="entry name" value="Ribonuclease Z/Hydroxyacylglutathione hydrolase-like"/>
    <property type="match status" value="1"/>
</dbReference>
<reference evidence="8" key="1">
    <citation type="journal article" date="2021" name="PeerJ">
        <title>Extensive microbial diversity within the chicken gut microbiome revealed by metagenomics and culture.</title>
        <authorList>
            <person name="Gilroy R."/>
            <person name="Ravi A."/>
            <person name="Getino M."/>
            <person name="Pursley I."/>
            <person name="Horton D.L."/>
            <person name="Alikhan N.F."/>
            <person name="Baker D."/>
            <person name="Gharbi K."/>
            <person name="Hall N."/>
            <person name="Watson M."/>
            <person name="Adriaenssens E.M."/>
            <person name="Foster-Nyarko E."/>
            <person name="Jarju S."/>
            <person name="Secka A."/>
            <person name="Antonio M."/>
            <person name="Oren A."/>
            <person name="Chaudhuri R.R."/>
            <person name="La Ragione R."/>
            <person name="Hildebrand F."/>
            <person name="Pallen M.J."/>
        </authorList>
    </citation>
    <scope>NUCLEOTIDE SEQUENCE</scope>
    <source>
        <strain evidence="8">CHK178-16964</strain>
    </source>
</reference>
<dbReference type="Pfam" id="PF13567">
    <property type="entry name" value="DUF4131"/>
    <property type="match status" value="1"/>
</dbReference>
<reference evidence="8" key="2">
    <citation type="submission" date="2021-04" db="EMBL/GenBank/DDBJ databases">
        <authorList>
            <person name="Gilroy R."/>
        </authorList>
    </citation>
    <scope>NUCLEOTIDE SEQUENCE</scope>
    <source>
        <strain evidence="8">CHK178-16964</strain>
    </source>
</reference>
<evidence type="ECO:0000256" key="5">
    <source>
        <dbReference type="ARBA" id="ARBA00023136"/>
    </source>
</evidence>
<dbReference type="PANTHER" id="PTHR30619:SF7">
    <property type="entry name" value="BETA-LACTAMASE DOMAIN PROTEIN"/>
    <property type="match status" value="1"/>
</dbReference>
<evidence type="ECO:0000256" key="1">
    <source>
        <dbReference type="ARBA" id="ARBA00004651"/>
    </source>
</evidence>
<organism evidence="8 9">
    <name type="scientific">Candidatus Lachnoclostridium stercoravium</name>
    <dbReference type="NCBI Taxonomy" id="2838633"/>
    <lineage>
        <taxon>Bacteria</taxon>
        <taxon>Bacillati</taxon>
        <taxon>Bacillota</taxon>
        <taxon>Clostridia</taxon>
        <taxon>Lachnospirales</taxon>
        <taxon>Lachnospiraceae</taxon>
    </lineage>
</organism>
<dbReference type="NCBIfam" id="TIGR00360">
    <property type="entry name" value="ComEC_N-term"/>
    <property type="match status" value="1"/>
</dbReference>
<feature type="transmembrane region" description="Helical" evidence="6">
    <location>
        <begin position="291"/>
        <end position="315"/>
    </location>
</feature>
<feature type="transmembrane region" description="Helical" evidence="6">
    <location>
        <begin position="384"/>
        <end position="402"/>
    </location>
</feature>
<dbReference type="CDD" id="cd07731">
    <property type="entry name" value="ComA-like_MBL-fold"/>
    <property type="match status" value="1"/>
</dbReference>
<comment type="caution">
    <text evidence="8">The sequence shown here is derived from an EMBL/GenBank/DDBJ whole genome shotgun (WGS) entry which is preliminary data.</text>
</comment>
<dbReference type="EMBL" id="DWZA01000013">
    <property type="protein sequence ID" value="HJA70229.1"/>
    <property type="molecule type" value="Genomic_DNA"/>
</dbReference>
<feature type="transmembrane region" description="Helical" evidence="6">
    <location>
        <begin position="359"/>
        <end position="377"/>
    </location>
</feature>
<dbReference type="Proteomes" id="UP000823900">
    <property type="component" value="Unassembled WGS sequence"/>
</dbReference>
<proteinExistence type="predicted"/>
<dbReference type="InterPro" id="IPR004477">
    <property type="entry name" value="ComEC_N"/>
</dbReference>
<feature type="transmembrane region" description="Helical" evidence="6">
    <location>
        <begin position="261"/>
        <end position="285"/>
    </location>
</feature>
<feature type="transmembrane region" description="Helical" evidence="6">
    <location>
        <begin position="208"/>
        <end position="224"/>
    </location>
</feature>
<dbReference type="PANTHER" id="PTHR30619">
    <property type="entry name" value="DNA INTERNALIZATION/COMPETENCE PROTEIN COMEC/REC2"/>
    <property type="match status" value="1"/>
</dbReference>
<evidence type="ECO:0000313" key="9">
    <source>
        <dbReference type="Proteomes" id="UP000823900"/>
    </source>
</evidence>
<dbReference type="SMART" id="SM00849">
    <property type="entry name" value="Lactamase_B"/>
    <property type="match status" value="1"/>
</dbReference>
<dbReference type="SUPFAM" id="SSF56281">
    <property type="entry name" value="Metallo-hydrolase/oxidoreductase"/>
    <property type="match status" value="1"/>
</dbReference>
<dbReference type="InterPro" id="IPR035681">
    <property type="entry name" value="ComA-like_MBL"/>
</dbReference>
<dbReference type="GO" id="GO:0005886">
    <property type="term" value="C:plasma membrane"/>
    <property type="evidence" value="ECO:0007669"/>
    <property type="project" value="UniProtKB-SubCell"/>
</dbReference>
<dbReference type="AlphaFoldDB" id="A0A9D2HGV2"/>
<feature type="transmembrane region" description="Helical" evidence="6">
    <location>
        <begin position="164"/>
        <end position="187"/>
    </location>
</feature>
<accession>A0A9D2HGV2</accession>
<evidence type="ECO:0000256" key="4">
    <source>
        <dbReference type="ARBA" id="ARBA00022989"/>
    </source>
</evidence>
<name>A0A9D2HGV2_9FIRM</name>
<dbReference type="InterPro" id="IPR052159">
    <property type="entry name" value="Competence_DNA_uptake"/>
</dbReference>
<gene>
    <name evidence="8" type="ORF">IAA07_01455</name>
</gene>
<protein>
    <submittedName>
        <fullName evidence="8">DNA internalization-related competence protein ComEC/Rec2</fullName>
    </submittedName>
</protein>
<evidence type="ECO:0000259" key="7">
    <source>
        <dbReference type="SMART" id="SM00849"/>
    </source>
</evidence>
<keyword evidence="4 6" id="KW-1133">Transmembrane helix</keyword>
<dbReference type="GO" id="GO:0030420">
    <property type="term" value="P:establishment of competence for transformation"/>
    <property type="evidence" value="ECO:0007669"/>
    <property type="project" value="InterPro"/>
</dbReference>
<feature type="transmembrane region" description="Helical" evidence="6">
    <location>
        <begin position="136"/>
        <end position="158"/>
    </location>
</feature>
<evidence type="ECO:0000256" key="3">
    <source>
        <dbReference type="ARBA" id="ARBA00022692"/>
    </source>
</evidence>